<proteinExistence type="predicted"/>
<accession>A0ACB9PWQ8</accession>
<gene>
    <name evidence="1" type="ORF">L6164_002125</name>
</gene>
<protein>
    <submittedName>
        <fullName evidence="1">Uncharacterized protein</fullName>
    </submittedName>
</protein>
<dbReference type="Proteomes" id="UP000828941">
    <property type="component" value="Chromosome 2"/>
</dbReference>
<keyword evidence="2" id="KW-1185">Reference proteome</keyword>
<comment type="caution">
    <text evidence="1">The sequence shown here is derived from an EMBL/GenBank/DDBJ whole genome shotgun (WGS) entry which is preliminary data.</text>
</comment>
<evidence type="ECO:0000313" key="1">
    <source>
        <dbReference type="EMBL" id="KAI4353155.1"/>
    </source>
</evidence>
<name>A0ACB9PWQ8_BAUVA</name>
<sequence length="783" mass="86366">MTSIHVLFLLSLVICANELQAKRNGSEIISLGSFLYPDYYPSYWLSASGCFAFGFYQQGNGFAIGIWLVGKPENTTVWTANRDNPPVSAGSSLELTRNGMLVLRTEQETVLVADVSESAAYASMLDSGNFVLYGEDSEVIWESFDFPTDTILGGQNLTLYSDLISSKSESDHSSGRFRLRMQIDGNLVAYPINNTLQEDSYWSSDTSGLSIDKLSLDLQGFLCLYFFDGRFHALANGTFLAKNTTTVHRATLDKDGNFRLYKHLFSSNGSSTVQLVWSALHNSCEVKGICGFNSYCSNIGDKAVCRCLHGFVSEDNNMFQECKQNNSIEDCLSLTDPKMFYDVVPLDNISWSNNPYLVVSMEKEACGKSCLEDCDCGIASYVDGKCIKYKLPLRYGKQTQKGPAMALVKVCNGKPYLPINPNEAQGASPTDNKTSLILILVVTLGSISCIFLGFAMFVFFSYRHQVCRYRKLSGNANLEFTKECSLRSFSFDELVNYTELQKQITLGSSLSPTTPPTSWCSPSGRFAFGFYQQGAGFAVGIWLVGKENNTVVWTANRDDNLLSTNAKLQLTKDGKLLVQTEQGQGKLVANETAASSASMLDSGNFVLYGKNSNVIWQSFDHPTDTMLGGQRLSSGQQLISGSSGTNHSSGRFRLLMQGDGNLVLYPVDSLSTPRDAYWSSGTFRGPFKYLYLNKTGDLRLEVAVQSCGVIDDGCEVKGFCGLNSYCTLSNKQPYCHCLPGCDFIDQNDITLGCRRNFSESDCIGGKENAALYYMFSIENVTWD</sequence>
<dbReference type="EMBL" id="CM039427">
    <property type="protein sequence ID" value="KAI4353155.1"/>
    <property type="molecule type" value="Genomic_DNA"/>
</dbReference>
<reference evidence="1 2" key="1">
    <citation type="journal article" date="2022" name="DNA Res.">
        <title>Chromosomal-level genome assembly of the orchid tree Bauhinia variegata (Leguminosae; Cercidoideae) supports the allotetraploid origin hypothesis of Bauhinia.</title>
        <authorList>
            <person name="Zhong Y."/>
            <person name="Chen Y."/>
            <person name="Zheng D."/>
            <person name="Pang J."/>
            <person name="Liu Y."/>
            <person name="Luo S."/>
            <person name="Meng S."/>
            <person name="Qian L."/>
            <person name="Wei D."/>
            <person name="Dai S."/>
            <person name="Zhou R."/>
        </authorList>
    </citation>
    <scope>NUCLEOTIDE SEQUENCE [LARGE SCALE GENOMIC DNA]</scope>
    <source>
        <strain evidence="1">BV-YZ2020</strain>
    </source>
</reference>
<evidence type="ECO:0000313" key="2">
    <source>
        <dbReference type="Proteomes" id="UP000828941"/>
    </source>
</evidence>
<organism evidence="1 2">
    <name type="scientific">Bauhinia variegata</name>
    <name type="common">Purple orchid tree</name>
    <name type="synonym">Phanera variegata</name>
    <dbReference type="NCBI Taxonomy" id="167791"/>
    <lineage>
        <taxon>Eukaryota</taxon>
        <taxon>Viridiplantae</taxon>
        <taxon>Streptophyta</taxon>
        <taxon>Embryophyta</taxon>
        <taxon>Tracheophyta</taxon>
        <taxon>Spermatophyta</taxon>
        <taxon>Magnoliopsida</taxon>
        <taxon>eudicotyledons</taxon>
        <taxon>Gunneridae</taxon>
        <taxon>Pentapetalae</taxon>
        <taxon>rosids</taxon>
        <taxon>fabids</taxon>
        <taxon>Fabales</taxon>
        <taxon>Fabaceae</taxon>
        <taxon>Cercidoideae</taxon>
        <taxon>Cercideae</taxon>
        <taxon>Bauhiniinae</taxon>
        <taxon>Bauhinia</taxon>
    </lineage>
</organism>